<keyword evidence="3 5" id="KW-1133">Transmembrane helix</keyword>
<dbReference type="InterPro" id="IPR002293">
    <property type="entry name" value="AA/rel_permease1"/>
</dbReference>
<feature type="transmembrane region" description="Helical" evidence="5">
    <location>
        <begin position="452"/>
        <end position="470"/>
    </location>
</feature>
<feature type="transmembrane region" description="Helical" evidence="5">
    <location>
        <begin position="271"/>
        <end position="298"/>
    </location>
</feature>
<keyword evidence="2 5" id="KW-0812">Transmembrane</keyword>
<dbReference type="PANTHER" id="PTHR43243">
    <property type="entry name" value="INNER MEMBRANE TRANSPORTER YGJI-RELATED"/>
    <property type="match status" value="1"/>
</dbReference>
<feature type="transmembrane region" description="Helical" evidence="5">
    <location>
        <begin position="397"/>
        <end position="415"/>
    </location>
</feature>
<comment type="subcellular location">
    <subcellularLocation>
        <location evidence="1">Membrane</location>
        <topology evidence="1">Multi-pass membrane protein</topology>
    </subcellularLocation>
</comment>
<feature type="transmembrane region" description="Helical" evidence="5">
    <location>
        <begin position="118"/>
        <end position="142"/>
    </location>
</feature>
<proteinExistence type="predicted"/>
<keyword evidence="7" id="KW-1185">Reference proteome</keyword>
<evidence type="ECO:0000256" key="5">
    <source>
        <dbReference type="SAM" id="Phobius"/>
    </source>
</evidence>
<feature type="transmembrane region" description="Helical" evidence="5">
    <location>
        <begin position="162"/>
        <end position="188"/>
    </location>
</feature>
<feature type="transmembrane region" description="Helical" evidence="5">
    <location>
        <begin position="427"/>
        <end position="446"/>
    </location>
</feature>
<gene>
    <name evidence="6" type="ORF">OHU35_40235</name>
</gene>
<dbReference type="Proteomes" id="UP001621512">
    <property type="component" value="Chromosome"/>
</dbReference>
<dbReference type="EMBL" id="CP108341">
    <property type="protein sequence ID" value="WTW31936.1"/>
    <property type="molecule type" value="Genomic_DNA"/>
</dbReference>
<evidence type="ECO:0000256" key="2">
    <source>
        <dbReference type="ARBA" id="ARBA00022692"/>
    </source>
</evidence>
<organism evidence="6 7">
    <name type="scientific">Streptomyces purpurascens</name>
    <dbReference type="NCBI Taxonomy" id="1924"/>
    <lineage>
        <taxon>Bacteria</taxon>
        <taxon>Bacillati</taxon>
        <taxon>Actinomycetota</taxon>
        <taxon>Actinomycetes</taxon>
        <taxon>Kitasatosporales</taxon>
        <taxon>Streptomycetaceae</taxon>
        <taxon>Streptomyces</taxon>
    </lineage>
</organism>
<feature type="transmembrane region" description="Helical" evidence="5">
    <location>
        <begin position="318"/>
        <end position="341"/>
    </location>
</feature>
<protein>
    <submittedName>
        <fullName evidence="6">Amino acid permease</fullName>
    </submittedName>
</protein>
<feature type="transmembrane region" description="Helical" evidence="5">
    <location>
        <begin position="228"/>
        <end position="250"/>
    </location>
</feature>
<accession>A0ABZ1MXQ8</accession>
<dbReference type="PIRSF" id="PIRSF006060">
    <property type="entry name" value="AA_transporter"/>
    <property type="match status" value="1"/>
</dbReference>
<evidence type="ECO:0000256" key="1">
    <source>
        <dbReference type="ARBA" id="ARBA00004141"/>
    </source>
</evidence>
<evidence type="ECO:0000313" key="7">
    <source>
        <dbReference type="Proteomes" id="UP001621512"/>
    </source>
</evidence>
<feature type="transmembrane region" description="Helical" evidence="5">
    <location>
        <begin position="48"/>
        <end position="69"/>
    </location>
</feature>
<reference evidence="6 7" key="1">
    <citation type="submission" date="2022-10" db="EMBL/GenBank/DDBJ databases">
        <title>The complete genomes of actinobacterial strains from the NBC collection.</title>
        <authorList>
            <person name="Joergensen T.S."/>
            <person name="Alvarez Arevalo M."/>
            <person name="Sterndorff E.B."/>
            <person name="Faurdal D."/>
            <person name="Vuksanovic O."/>
            <person name="Mourched A.-S."/>
            <person name="Charusanti P."/>
            <person name="Shaw S."/>
            <person name="Blin K."/>
            <person name="Weber T."/>
        </authorList>
    </citation>
    <scope>NUCLEOTIDE SEQUENCE [LARGE SCALE GENOMIC DNA]</scope>
    <source>
        <strain evidence="6 7">NBC_00017</strain>
    </source>
</reference>
<dbReference type="RefSeq" id="WP_359892296.1">
    <property type="nucleotide sequence ID" value="NZ_CP108341.1"/>
</dbReference>
<sequence>MDSVRTRPRRSVGEAGICGRLTRRRDIADLVAEAGGNQLRRTMGLTQLTLLSVGATLGTGIFVVLGQAVPEAGPAVVFSFVLAGLTALFSALSYAELAGMIPGAGSSYSYTYATLGELVAWVCGWCLVLEYGVSVAAVAVGWGQYVNELLELTVGWTLPASLAAPPGAGGVLNVPAAAIVVLAMVVLLRGARESAVVNAVMVAVKVAALVLFCAVAFTAFRAGNFRPLFPLGMAGVSAGAASLFFSYIGFDAASTAGEEAKNPQRDLPRAILLSLGLITALYCAVAIAAVGAMPWQRFAGTEATLSEVLIHAVGGGNLWPILLSIGAVVATTSVVLAVQYGQTRILFSMARDGLVPPLFAKVHARTGVPRANTVIVSAFIMVLAALVPLGALADATSIGTLFAFALVNGAVLILRRRSPGAPRSFRVPLAPLTCTLGALCCGYVMWGLGADTWTAFGLWMAVGMAIYALYGIRHSRLARPAPQKESTE</sequence>
<feature type="transmembrane region" description="Helical" evidence="5">
    <location>
        <begin position="195"/>
        <end position="222"/>
    </location>
</feature>
<feature type="transmembrane region" description="Helical" evidence="5">
    <location>
        <begin position="75"/>
        <end position="97"/>
    </location>
</feature>
<feature type="transmembrane region" description="Helical" evidence="5">
    <location>
        <begin position="371"/>
        <end position="391"/>
    </location>
</feature>
<dbReference type="Pfam" id="PF13520">
    <property type="entry name" value="AA_permease_2"/>
    <property type="match status" value="1"/>
</dbReference>
<evidence type="ECO:0000256" key="3">
    <source>
        <dbReference type="ARBA" id="ARBA00022989"/>
    </source>
</evidence>
<dbReference type="PANTHER" id="PTHR43243:SF24">
    <property type="entry name" value="CATIONIC AMINO ACID TRANSPORT INTEGRAL MEMBRANE PROTEIN ROCE-RELATED"/>
    <property type="match status" value="1"/>
</dbReference>
<evidence type="ECO:0000256" key="4">
    <source>
        <dbReference type="ARBA" id="ARBA00023136"/>
    </source>
</evidence>
<evidence type="ECO:0000313" key="6">
    <source>
        <dbReference type="EMBL" id="WTW31936.1"/>
    </source>
</evidence>
<name>A0ABZ1MXQ8_STREF</name>
<dbReference type="Gene3D" id="1.20.1740.10">
    <property type="entry name" value="Amino acid/polyamine transporter I"/>
    <property type="match status" value="1"/>
</dbReference>
<keyword evidence="4 5" id="KW-0472">Membrane</keyword>